<name>A0A9P7Q9A4_9HYPO</name>
<dbReference type="Pfam" id="PF24244">
    <property type="entry name" value="Iec3-like_M"/>
    <property type="match status" value="1"/>
</dbReference>
<feature type="region of interest" description="Disordered" evidence="1">
    <location>
        <begin position="209"/>
        <end position="234"/>
    </location>
</feature>
<protein>
    <submittedName>
        <fullName evidence="4">Uncharacterized protein</fullName>
    </submittedName>
</protein>
<accession>A0A9P7Q9A4</accession>
<evidence type="ECO:0000256" key="1">
    <source>
        <dbReference type="SAM" id="MobiDB-lite"/>
    </source>
</evidence>
<dbReference type="AlphaFoldDB" id="A0A9P7Q9A4"/>
<dbReference type="InterPro" id="IPR055449">
    <property type="entry name" value="Iec3-like_M"/>
</dbReference>
<dbReference type="Proteomes" id="UP000732380">
    <property type="component" value="Unassembled WGS sequence"/>
</dbReference>
<reference evidence="4 5" key="1">
    <citation type="journal article" date="2020" name="bioRxiv">
        <title>Whole genome comparisons of ergot fungi reveals the divergence and evolution of species within the genus Claviceps are the result of varying mechanisms driving genome evolution and host range expansion.</title>
        <authorList>
            <person name="Wyka S.A."/>
            <person name="Mondo S.J."/>
            <person name="Liu M."/>
            <person name="Dettman J."/>
            <person name="Nalam V."/>
            <person name="Broders K.D."/>
        </authorList>
    </citation>
    <scope>NUCLEOTIDE SEQUENCE [LARGE SCALE GENOMIC DNA]</scope>
    <source>
        <strain evidence="4 5">LM576</strain>
    </source>
</reference>
<feature type="compositionally biased region" description="Basic and acidic residues" evidence="1">
    <location>
        <begin position="250"/>
        <end position="261"/>
    </location>
</feature>
<evidence type="ECO:0000259" key="3">
    <source>
        <dbReference type="Pfam" id="PF24244"/>
    </source>
</evidence>
<gene>
    <name evidence="4" type="ORF">E4U13_003012</name>
</gene>
<dbReference type="GO" id="GO:0006338">
    <property type="term" value="P:chromatin remodeling"/>
    <property type="evidence" value="ECO:0007669"/>
    <property type="project" value="InterPro"/>
</dbReference>
<dbReference type="InterPro" id="IPR032742">
    <property type="entry name" value="Iec3_N"/>
</dbReference>
<feature type="domain" description="INO80 complex subunit 3-like middle region" evidence="3">
    <location>
        <begin position="146"/>
        <end position="251"/>
    </location>
</feature>
<dbReference type="GO" id="GO:0031011">
    <property type="term" value="C:Ino80 complex"/>
    <property type="evidence" value="ECO:0007669"/>
    <property type="project" value="InterPro"/>
</dbReference>
<dbReference type="EMBL" id="SRQM01000024">
    <property type="protein sequence ID" value="KAG6122173.1"/>
    <property type="molecule type" value="Genomic_DNA"/>
</dbReference>
<proteinExistence type="predicted"/>
<keyword evidence="5" id="KW-1185">Reference proteome</keyword>
<comment type="caution">
    <text evidence="4">The sequence shown here is derived from an EMBL/GenBank/DDBJ whole genome shotgun (WGS) entry which is preliminary data.</text>
</comment>
<feature type="region of interest" description="Disordered" evidence="1">
    <location>
        <begin position="250"/>
        <end position="367"/>
    </location>
</feature>
<sequence>MDSSPIKAEKSADHRKSGYKSWKKKYRKMRIVFDQKMQEGEDLHKKEEKASATVKRLAVENEYDDTPPIILTSTALVFCSSSSSLEANHQLITLFLSRLLDLLLDINNSPQIPFDKRIDVSLKPTSSKLVLPLDKKHTLQLQLPMKHLSQLVEEIPHLSYSAAKASKCPYIADLMPPDGETYPCSFLSADDVDNYLHDIDSLIDPETHIPTLAPRAHPTSQPLTHPHLKNPTSVTNWLRKNAPKIFLQDSEAHDGDDDGHTGGHTGGKKTRGGSRSERGAGRGRGKRTSVASRAAERERQDWDPIMDEDVDVGTPVSRGGKRKRDDDPGYRPGGSLGRPVKKKRKSDLDSPAVRKSKKETHTPKRDE</sequence>
<feature type="domain" description="INO80 complex subunit 3 N-terminal" evidence="2">
    <location>
        <begin position="20"/>
        <end position="61"/>
    </location>
</feature>
<organism evidence="4 5">
    <name type="scientific">Claviceps humidiphila</name>
    <dbReference type="NCBI Taxonomy" id="1294629"/>
    <lineage>
        <taxon>Eukaryota</taxon>
        <taxon>Fungi</taxon>
        <taxon>Dikarya</taxon>
        <taxon>Ascomycota</taxon>
        <taxon>Pezizomycotina</taxon>
        <taxon>Sordariomycetes</taxon>
        <taxon>Hypocreomycetidae</taxon>
        <taxon>Hypocreales</taxon>
        <taxon>Clavicipitaceae</taxon>
        <taxon>Claviceps</taxon>
    </lineage>
</organism>
<evidence type="ECO:0000259" key="2">
    <source>
        <dbReference type="Pfam" id="PF14612"/>
    </source>
</evidence>
<evidence type="ECO:0000313" key="5">
    <source>
        <dbReference type="Proteomes" id="UP000732380"/>
    </source>
</evidence>
<evidence type="ECO:0000313" key="4">
    <source>
        <dbReference type="EMBL" id="KAG6122173.1"/>
    </source>
</evidence>
<dbReference type="Pfam" id="PF14612">
    <property type="entry name" value="Ino80_Iec3"/>
    <property type="match status" value="1"/>
</dbReference>